<dbReference type="RefSeq" id="WP_125672731.1">
    <property type="nucleotide sequence ID" value="NZ_RCOS01000166.1"/>
</dbReference>
<feature type="domain" description="Nitroreductase" evidence="4">
    <location>
        <begin position="9"/>
        <end position="61"/>
    </location>
</feature>
<gene>
    <name evidence="5" type="ORF">D6D85_14895</name>
</gene>
<proteinExistence type="predicted"/>
<dbReference type="Proteomes" id="UP000277582">
    <property type="component" value="Unassembled WGS sequence"/>
</dbReference>
<keyword evidence="3" id="KW-0560">Oxidoreductase</keyword>
<dbReference type="InterPro" id="IPR050627">
    <property type="entry name" value="Nitroreductase/BluB"/>
</dbReference>
<sequence>MEECLKFLMSRRSIRLFKDREVSDELIRRILDVARYAPSAKNSQPWEFVVVKDEEIRKRLASIHRYAYPLQRAPVTIAVLCDPKLSPDSYLADCANATIYLMLAAHALGLGTVWIQSLRNVKEINEIIGAPEGRIPVALIALGWPAEKPEARPRKELSEIVHINRYGNKMK</sequence>
<dbReference type="OrthoDB" id="287850at2157"/>
<evidence type="ECO:0000256" key="1">
    <source>
        <dbReference type="ARBA" id="ARBA00022630"/>
    </source>
</evidence>
<dbReference type="Pfam" id="PF00881">
    <property type="entry name" value="Nitroreductase"/>
    <property type="match status" value="2"/>
</dbReference>
<dbReference type="InterPro" id="IPR000415">
    <property type="entry name" value="Nitroreductase-like"/>
</dbReference>
<evidence type="ECO:0000259" key="4">
    <source>
        <dbReference type="Pfam" id="PF00881"/>
    </source>
</evidence>
<dbReference type="SUPFAM" id="SSF55469">
    <property type="entry name" value="FMN-dependent nitroreductase-like"/>
    <property type="match status" value="1"/>
</dbReference>
<evidence type="ECO:0000256" key="3">
    <source>
        <dbReference type="ARBA" id="ARBA00023002"/>
    </source>
</evidence>
<evidence type="ECO:0000313" key="5">
    <source>
        <dbReference type="EMBL" id="RSN71922.1"/>
    </source>
</evidence>
<evidence type="ECO:0000256" key="2">
    <source>
        <dbReference type="ARBA" id="ARBA00022643"/>
    </source>
</evidence>
<dbReference type="EMBL" id="RCOS01000166">
    <property type="protein sequence ID" value="RSN71922.1"/>
    <property type="molecule type" value="Genomic_DNA"/>
</dbReference>
<dbReference type="GO" id="GO:0016491">
    <property type="term" value="F:oxidoreductase activity"/>
    <property type="evidence" value="ECO:0007669"/>
    <property type="project" value="UniProtKB-KW"/>
</dbReference>
<protein>
    <submittedName>
        <fullName evidence="5">Nitroreductase family protein</fullName>
    </submittedName>
</protein>
<keyword evidence="6" id="KW-1185">Reference proteome</keyword>
<name>A0A3R9PFQ4_9CREN</name>
<keyword evidence="1" id="KW-0285">Flavoprotein</keyword>
<dbReference type="InterPro" id="IPR029479">
    <property type="entry name" value="Nitroreductase"/>
</dbReference>
<dbReference type="AlphaFoldDB" id="A0A3R9PFQ4"/>
<organism evidence="5 6">
    <name type="scientific">Candidatus Methanodesulfokora washburnensis</name>
    <dbReference type="NCBI Taxonomy" id="2478471"/>
    <lineage>
        <taxon>Archaea</taxon>
        <taxon>Thermoproteota</taxon>
        <taxon>Candidatus Korarchaeia</taxon>
        <taxon>Candidatus Korarchaeia incertae sedis</taxon>
        <taxon>Candidatus Methanodesulfokora</taxon>
    </lineage>
</organism>
<comment type="caution">
    <text evidence="5">The sequence shown here is derived from an EMBL/GenBank/DDBJ whole genome shotgun (WGS) entry which is preliminary data.</text>
</comment>
<feature type="domain" description="Nitroreductase" evidence="4">
    <location>
        <begin position="70"/>
        <end position="144"/>
    </location>
</feature>
<accession>A0A3R9PFQ4</accession>
<keyword evidence="2" id="KW-0288">FMN</keyword>
<reference evidence="5 6" key="1">
    <citation type="submission" date="2018-10" db="EMBL/GenBank/DDBJ databases">
        <title>Co-occurring genomic capacity for anaerobic methane metabolism and dissimilatory sulfite reduction discovered in the Korarchaeota.</title>
        <authorList>
            <person name="Mckay L.J."/>
            <person name="Dlakic M."/>
            <person name="Fields M.W."/>
            <person name="Delmont T.O."/>
            <person name="Eren A.M."/>
            <person name="Jay Z.J."/>
            <person name="Klingelsmith K.B."/>
            <person name="Rusch D.B."/>
            <person name="Inskeep W.P."/>
        </authorList>
    </citation>
    <scope>NUCLEOTIDE SEQUENCE [LARGE SCALE GENOMIC DNA]</scope>
    <source>
        <strain evidence="5 6">MDKW</strain>
    </source>
</reference>
<dbReference type="PANTHER" id="PTHR23026">
    <property type="entry name" value="NADPH NITROREDUCTASE"/>
    <property type="match status" value="1"/>
</dbReference>
<dbReference type="Gene3D" id="3.40.109.10">
    <property type="entry name" value="NADH Oxidase"/>
    <property type="match status" value="1"/>
</dbReference>
<dbReference type="PANTHER" id="PTHR23026:SF90">
    <property type="entry name" value="IODOTYROSINE DEIODINASE 1"/>
    <property type="match status" value="1"/>
</dbReference>
<evidence type="ECO:0000313" key="6">
    <source>
        <dbReference type="Proteomes" id="UP000277582"/>
    </source>
</evidence>